<dbReference type="InterPro" id="IPR038729">
    <property type="entry name" value="Rad50/SbcC_AAA"/>
</dbReference>
<evidence type="ECO:0000313" key="6">
    <source>
        <dbReference type="EMBL" id="MDL9978913.1"/>
    </source>
</evidence>
<dbReference type="Proteomes" id="UP001235064">
    <property type="component" value="Unassembled WGS sequence"/>
</dbReference>
<evidence type="ECO:0000256" key="4">
    <source>
        <dbReference type="SAM" id="MobiDB-lite"/>
    </source>
</evidence>
<evidence type="ECO:0000259" key="5">
    <source>
        <dbReference type="Pfam" id="PF13476"/>
    </source>
</evidence>
<dbReference type="PANTHER" id="PTHR32114">
    <property type="entry name" value="ABC TRANSPORTER ABCH.3"/>
    <property type="match status" value="1"/>
</dbReference>
<evidence type="ECO:0000256" key="3">
    <source>
        <dbReference type="ARBA" id="ARBA00013368"/>
    </source>
</evidence>
<proteinExistence type="inferred from homology"/>
<dbReference type="InterPro" id="IPR027417">
    <property type="entry name" value="P-loop_NTPase"/>
</dbReference>
<feature type="compositionally biased region" description="Low complexity" evidence="4">
    <location>
        <begin position="385"/>
        <end position="398"/>
    </location>
</feature>
<comment type="similarity">
    <text evidence="1">Belongs to the SMC family. SbcC subfamily.</text>
</comment>
<feature type="region of interest" description="Disordered" evidence="4">
    <location>
        <begin position="376"/>
        <end position="398"/>
    </location>
</feature>
<protein>
    <recommendedName>
        <fullName evidence="3">Nuclease SbcCD subunit C</fullName>
    </recommendedName>
</protein>
<evidence type="ECO:0000313" key="7">
    <source>
        <dbReference type="Proteomes" id="UP001235064"/>
    </source>
</evidence>
<comment type="caution">
    <text evidence="6">The sequence shown here is derived from an EMBL/GenBank/DDBJ whole genome shotgun (WGS) entry which is preliminary data.</text>
</comment>
<keyword evidence="7" id="KW-1185">Reference proteome</keyword>
<reference evidence="6 7" key="1">
    <citation type="submission" date="2023-06" db="EMBL/GenBank/DDBJ databases">
        <title>Microbacterium sp. nov., isolated from a waste landfill.</title>
        <authorList>
            <person name="Wen W."/>
        </authorList>
    </citation>
    <scope>NUCLEOTIDE SEQUENCE [LARGE SCALE GENOMIC DNA]</scope>
    <source>
        <strain evidence="6 7">ASV49</strain>
    </source>
</reference>
<accession>A0ABT7MWU7</accession>
<gene>
    <name evidence="6" type="ORF">QSV35_06190</name>
</gene>
<feature type="compositionally biased region" description="Basic and acidic residues" evidence="4">
    <location>
        <begin position="577"/>
        <end position="591"/>
    </location>
</feature>
<dbReference type="Pfam" id="PF13558">
    <property type="entry name" value="SbcC_Walker_B"/>
    <property type="match status" value="1"/>
</dbReference>
<organism evidence="6 7">
    <name type="scientific">Microbacterium candidum</name>
    <dbReference type="NCBI Taxonomy" id="3041922"/>
    <lineage>
        <taxon>Bacteria</taxon>
        <taxon>Bacillati</taxon>
        <taxon>Actinomycetota</taxon>
        <taxon>Actinomycetes</taxon>
        <taxon>Micrococcales</taxon>
        <taxon>Microbacteriaceae</taxon>
        <taxon>Microbacterium</taxon>
    </lineage>
</organism>
<dbReference type="Pfam" id="PF13476">
    <property type="entry name" value="AAA_23"/>
    <property type="match status" value="1"/>
</dbReference>
<dbReference type="RefSeq" id="WP_286287751.1">
    <property type="nucleotide sequence ID" value="NZ_JASXSZ010000001.1"/>
</dbReference>
<comment type="subunit">
    <text evidence="2">Heterodimer of SbcC and SbcD.</text>
</comment>
<sequence>MKLHRLELEGFGPFRERQIVDFDAFADDGLFLLTGRTGAGKSSVLDGVCFALYGSVPRYPDGDKRLRSDHSDPDDASEVVLDFEVSGGRWQITRSPEYERPKRRGDGVTKEGQRAQLDEWVDGGWMARASGPRDVGLALDEVLGLTRDQFLQVILLAQGRFQQFLLAKNDERQALLRTLFGTRRYADYQEALEERRRDADRALGDGGVRLATLLDQVDHLVAVHGLGDADAPGGDDLARNDDVVPAGDVPTDVVGRLAADDRAVARADYRVETAALARDAAKAAADDATAAHIGVQERVKARGARDHSRAALAALEEQAPAIAADRIVLDRAARAEELRDIIAAAERAEGAAAQARVAEEHALARWAAMPAGDGASVGAHGGATDGAPGDAAAHPDPGTLRERAERLTGDIALWTAAQAIEQRLDALRRDVAAAAGAVTAAETTISGIDTDRASTPALLKDLGEQIDGLAADASGVAPAEAALAETEVRLVAARQAETLAATLHSAETRYASAIEAALAAASALASLMRRRLNGHAGELAADLVDGEPCVVCGSLDHPHPAQPDPGAVPVTDGDLADAERAKDAASETERAAAETARAARTAHGEAAARAGGDDVETLGARKVTQTATLAAARSAAEKRIAAVAERDGLVAKDAAAAAEREVAVMRLTDARAQLSAAQTTLTQAEVTVEEARGDAESVAARVAAATALRDAAQSLAAAIDARASRIAELASAIGERDARIAASVFAEPDEAAEPAEADDPDDPAGAVRAAFRDGAVRAALDARIRAHEIAFEGEKARLLELELALAADDGAELDPAASERAAAVARDAWDRAVSAAIEAQQTARSLRDLVGQADAAHAATAELAERAAVVQRLAHTVAGRAPNTHLMTLETFVLAAELEEIVERANLRLSEMSAGRYRLQHTDALARRRTASGLGIEVMDSFTGQARPPQSLSGGETFLASLALALGLAEAVTANAGGIRLDTLFIDEGFGSLDAETLDLAMRTLDELRQGGRTVGIISHVEAMKEQVPAQLRVEATPQGPSRILQGASIPG</sequence>
<feature type="domain" description="Rad50/SbcC-type AAA" evidence="5">
    <location>
        <begin position="5"/>
        <end position="197"/>
    </location>
</feature>
<evidence type="ECO:0000256" key="2">
    <source>
        <dbReference type="ARBA" id="ARBA00011322"/>
    </source>
</evidence>
<dbReference type="SUPFAM" id="SSF52540">
    <property type="entry name" value="P-loop containing nucleoside triphosphate hydrolases"/>
    <property type="match status" value="1"/>
</dbReference>
<dbReference type="PANTHER" id="PTHR32114:SF2">
    <property type="entry name" value="ABC TRANSPORTER ABCH.3"/>
    <property type="match status" value="1"/>
</dbReference>
<evidence type="ECO:0000256" key="1">
    <source>
        <dbReference type="ARBA" id="ARBA00006930"/>
    </source>
</evidence>
<feature type="region of interest" description="Disordered" evidence="4">
    <location>
        <begin position="557"/>
        <end position="591"/>
    </location>
</feature>
<dbReference type="Gene3D" id="3.40.50.300">
    <property type="entry name" value="P-loop containing nucleotide triphosphate hydrolases"/>
    <property type="match status" value="2"/>
</dbReference>
<dbReference type="EMBL" id="JASXSZ010000001">
    <property type="protein sequence ID" value="MDL9978913.1"/>
    <property type="molecule type" value="Genomic_DNA"/>
</dbReference>
<name>A0ABT7MWU7_9MICO</name>